<dbReference type="RefSeq" id="WP_066465773.1">
    <property type="nucleotide sequence ID" value="NZ_MATO01000056.1"/>
</dbReference>
<feature type="transmembrane region" description="Helical" evidence="3">
    <location>
        <begin position="45"/>
        <end position="62"/>
    </location>
</feature>
<evidence type="ECO:0000256" key="1">
    <source>
        <dbReference type="ARBA" id="ARBA00022692"/>
    </source>
</evidence>
<dbReference type="OrthoDB" id="411368at2"/>
<evidence type="ECO:0000313" key="5">
    <source>
        <dbReference type="Proteomes" id="UP000093482"/>
    </source>
</evidence>
<dbReference type="InterPro" id="IPR009825">
    <property type="entry name" value="ECF_substrate-spec-like"/>
</dbReference>
<gene>
    <name evidence="4" type="ORF">A6K76_02545</name>
</gene>
<dbReference type="Proteomes" id="UP000093482">
    <property type="component" value="Unassembled WGS sequence"/>
</dbReference>
<keyword evidence="2 3" id="KW-1133">Transmembrane helix</keyword>
<dbReference type="PANTHER" id="PTHR37815:SF3">
    <property type="entry name" value="UPF0397 PROTEIN SPR0429"/>
    <property type="match status" value="1"/>
</dbReference>
<dbReference type="Pfam" id="PF07155">
    <property type="entry name" value="ECF-ribofla_trS"/>
    <property type="match status" value="1"/>
</dbReference>
<keyword evidence="5" id="KW-1185">Reference proteome</keyword>
<dbReference type="AlphaFoldDB" id="A0A1C0YJA7"/>
<keyword evidence="3" id="KW-0472">Membrane</keyword>
<name>A0A1C0YJA7_9BACL</name>
<sequence>MQTLQQKQTKTNTFDIVLSALLIGLVFSATAFLNIKLPIAASGGLVHLGTAMLFIAAIMFGPKKGALAGAAGMGLFDIMGGWLVWAPITIVARFVQGWIVGSISHAHGRNGKSTRWNVVAMAASIPAMMAIYYVGEAFLYSSWIAPLASMPGDLLQNVIGLAIAIPVCRVLKKVPYFAK</sequence>
<feature type="transmembrane region" description="Helical" evidence="3">
    <location>
        <begin position="82"/>
        <end position="104"/>
    </location>
</feature>
<feature type="transmembrane region" description="Helical" evidence="3">
    <location>
        <begin position="154"/>
        <end position="171"/>
    </location>
</feature>
<evidence type="ECO:0000313" key="4">
    <source>
        <dbReference type="EMBL" id="OCS87267.1"/>
    </source>
</evidence>
<dbReference type="Gene3D" id="1.10.1760.20">
    <property type="match status" value="1"/>
</dbReference>
<dbReference type="PANTHER" id="PTHR37815">
    <property type="entry name" value="UPF0397 PROTEIN BC_2624-RELATED"/>
    <property type="match status" value="1"/>
</dbReference>
<feature type="transmembrane region" description="Helical" evidence="3">
    <location>
        <begin position="16"/>
        <end position="33"/>
    </location>
</feature>
<dbReference type="GO" id="GO:0016020">
    <property type="term" value="C:membrane"/>
    <property type="evidence" value="ECO:0007669"/>
    <property type="project" value="InterPro"/>
</dbReference>
<dbReference type="EMBL" id="MATO01000056">
    <property type="protein sequence ID" value="OCS87267.1"/>
    <property type="molecule type" value="Genomic_DNA"/>
</dbReference>
<protein>
    <submittedName>
        <fullName evidence="4">ECF transporter S component</fullName>
    </submittedName>
</protein>
<evidence type="ECO:0000256" key="3">
    <source>
        <dbReference type="SAM" id="Phobius"/>
    </source>
</evidence>
<feature type="transmembrane region" description="Helical" evidence="3">
    <location>
        <begin position="116"/>
        <end position="134"/>
    </location>
</feature>
<comment type="caution">
    <text evidence="4">The sequence shown here is derived from an EMBL/GenBank/DDBJ whole genome shotgun (WGS) entry which is preliminary data.</text>
</comment>
<keyword evidence="1 3" id="KW-0812">Transmembrane</keyword>
<proteinExistence type="predicted"/>
<reference evidence="4 5" key="1">
    <citation type="submission" date="2016-07" db="EMBL/GenBank/DDBJ databases">
        <title>Caryophanon latum genome sequencing.</title>
        <authorList>
            <person name="Verma A."/>
            <person name="Pal Y."/>
            <person name="Krishnamurthi S."/>
        </authorList>
    </citation>
    <scope>NUCLEOTIDE SEQUENCE [LARGE SCALE GENOMIC DNA]</scope>
    <source>
        <strain evidence="4 5">DSM 14151</strain>
    </source>
</reference>
<evidence type="ECO:0000256" key="2">
    <source>
        <dbReference type="ARBA" id="ARBA00022989"/>
    </source>
</evidence>
<organism evidence="4 5">
    <name type="scientific">Caryophanon latum</name>
    <dbReference type="NCBI Taxonomy" id="33977"/>
    <lineage>
        <taxon>Bacteria</taxon>
        <taxon>Bacillati</taxon>
        <taxon>Bacillota</taxon>
        <taxon>Bacilli</taxon>
        <taxon>Bacillales</taxon>
        <taxon>Caryophanaceae</taxon>
        <taxon>Caryophanon</taxon>
    </lineage>
</organism>
<accession>A0A1C0YJA7</accession>